<dbReference type="EMBL" id="KI925460">
    <property type="protein sequence ID" value="ETW79936.1"/>
    <property type="molecule type" value="Genomic_DNA"/>
</dbReference>
<dbReference type="AlphaFoldDB" id="W4K4G7"/>
<keyword evidence="2" id="KW-1185">Reference proteome</keyword>
<dbReference type="InParanoid" id="W4K4G7"/>
<proteinExistence type="predicted"/>
<evidence type="ECO:0000313" key="1">
    <source>
        <dbReference type="EMBL" id="ETW79936.1"/>
    </source>
</evidence>
<name>W4K4G7_HETIT</name>
<reference evidence="1 2" key="1">
    <citation type="journal article" date="2012" name="New Phytol.">
        <title>Insight into trade-off between wood decay and parasitism from the genome of a fungal forest pathogen.</title>
        <authorList>
            <person name="Olson A."/>
            <person name="Aerts A."/>
            <person name="Asiegbu F."/>
            <person name="Belbahri L."/>
            <person name="Bouzid O."/>
            <person name="Broberg A."/>
            <person name="Canback B."/>
            <person name="Coutinho P.M."/>
            <person name="Cullen D."/>
            <person name="Dalman K."/>
            <person name="Deflorio G."/>
            <person name="van Diepen L.T."/>
            <person name="Dunand C."/>
            <person name="Duplessis S."/>
            <person name="Durling M."/>
            <person name="Gonthier P."/>
            <person name="Grimwood J."/>
            <person name="Fossdal C.G."/>
            <person name="Hansson D."/>
            <person name="Henrissat B."/>
            <person name="Hietala A."/>
            <person name="Himmelstrand K."/>
            <person name="Hoffmeister D."/>
            <person name="Hogberg N."/>
            <person name="James T.Y."/>
            <person name="Karlsson M."/>
            <person name="Kohler A."/>
            <person name="Kues U."/>
            <person name="Lee Y.H."/>
            <person name="Lin Y.C."/>
            <person name="Lind M."/>
            <person name="Lindquist E."/>
            <person name="Lombard V."/>
            <person name="Lucas S."/>
            <person name="Lunden K."/>
            <person name="Morin E."/>
            <person name="Murat C."/>
            <person name="Park J."/>
            <person name="Raffaello T."/>
            <person name="Rouze P."/>
            <person name="Salamov A."/>
            <person name="Schmutz J."/>
            <person name="Solheim H."/>
            <person name="Stahlberg J."/>
            <person name="Velez H."/>
            <person name="de Vries R.P."/>
            <person name="Wiebenga A."/>
            <person name="Woodward S."/>
            <person name="Yakovlev I."/>
            <person name="Garbelotto M."/>
            <person name="Martin F."/>
            <person name="Grigoriev I.V."/>
            <person name="Stenlid J."/>
        </authorList>
    </citation>
    <scope>NUCLEOTIDE SEQUENCE [LARGE SCALE GENOMIC DNA]</scope>
    <source>
        <strain evidence="1 2">TC 32-1</strain>
    </source>
</reference>
<sequence>MFVHSSSTNLIFSYSRKITPLTDKPTPTIIVSRILTLNSPFPPSLSITMLAAQVTDATDTAKRSKPTRTKRTGKQKPKICASLVVPQINRVCEGAWANDPRRVYEDLAGRGQEHEIGECPACSYNPHHLMFVFAAL</sequence>
<protein>
    <submittedName>
        <fullName evidence="1">Uncharacterized protein</fullName>
    </submittedName>
</protein>
<evidence type="ECO:0000313" key="2">
    <source>
        <dbReference type="Proteomes" id="UP000030671"/>
    </source>
</evidence>
<dbReference type="KEGG" id="hir:HETIRDRAFT_322484"/>
<organism evidence="1 2">
    <name type="scientific">Heterobasidion irregulare (strain TC 32-1)</name>
    <dbReference type="NCBI Taxonomy" id="747525"/>
    <lineage>
        <taxon>Eukaryota</taxon>
        <taxon>Fungi</taxon>
        <taxon>Dikarya</taxon>
        <taxon>Basidiomycota</taxon>
        <taxon>Agaricomycotina</taxon>
        <taxon>Agaricomycetes</taxon>
        <taxon>Russulales</taxon>
        <taxon>Bondarzewiaceae</taxon>
        <taxon>Heterobasidion</taxon>
        <taxon>Heterobasidion annosum species complex</taxon>
    </lineage>
</organism>
<dbReference type="GeneID" id="20670860"/>
<accession>W4K4G7</accession>
<dbReference type="Proteomes" id="UP000030671">
    <property type="component" value="Unassembled WGS sequence"/>
</dbReference>
<gene>
    <name evidence="1" type="ORF">HETIRDRAFT_322484</name>
</gene>
<dbReference type="HOGENOM" id="CLU_1875701_0_0_1"/>
<dbReference type="RefSeq" id="XP_009548467.1">
    <property type="nucleotide sequence ID" value="XM_009550172.1"/>
</dbReference>